<evidence type="ECO:0000256" key="3">
    <source>
        <dbReference type="ARBA" id="ARBA00023163"/>
    </source>
</evidence>
<dbReference type="SMART" id="SM00345">
    <property type="entry name" value="HTH_GNTR"/>
    <property type="match status" value="1"/>
</dbReference>
<dbReference type="RefSeq" id="WP_092676362.1">
    <property type="nucleotide sequence ID" value="NZ_BMDN01000001.1"/>
</dbReference>
<evidence type="ECO:0000259" key="4">
    <source>
        <dbReference type="PROSITE" id="PS50949"/>
    </source>
</evidence>
<dbReference type="SUPFAM" id="SSF46785">
    <property type="entry name" value="Winged helix' DNA-binding domain"/>
    <property type="match status" value="1"/>
</dbReference>
<dbReference type="AlphaFoldDB" id="A0A1H1YDY3"/>
<dbReference type="InterPro" id="IPR036388">
    <property type="entry name" value="WH-like_DNA-bd_sf"/>
</dbReference>
<dbReference type="GO" id="GO:0003700">
    <property type="term" value="F:DNA-binding transcription factor activity"/>
    <property type="evidence" value="ECO:0007669"/>
    <property type="project" value="InterPro"/>
</dbReference>
<reference evidence="6" key="1">
    <citation type="submission" date="2016-10" db="EMBL/GenBank/DDBJ databases">
        <authorList>
            <person name="de Groot N.N."/>
        </authorList>
    </citation>
    <scope>NUCLEOTIDE SEQUENCE [LARGE SCALE GENOMIC DNA]</scope>
    <source>
        <strain evidence="6">CPCC 202695</strain>
    </source>
</reference>
<dbReference type="PROSITE" id="PS50949">
    <property type="entry name" value="HTH_GNTR"/>
    <property type="match status" value="1"/>
</dbReference>
<sequence length="119" mass="12466">MRFTVEAGSTTPPYEQLRMQVVDAVRDGRLAAGAKLPTVRALAEELGLAVNTVARAYRELEADGVVEGRGRNGTFVRATGDPVEQALQAAASAYADAVARLSVPTDAAVQAVERALGAR</sequence>
<reference evidence="5" key="3">
    <citation type="submission" date="2022-06" db="EMBL/GenBank/DDBJ databases">
        <title>Genomic Encyclopedia of Type Strains, Phase III (KMG-III): the genomes of soil and plant-associated and newly described type strains.</title>
        <authorList>
            <person name="Whitman W."/>
        </authorList>
    </citation>
    <scope>NUCLEOTIDE SEQUENCE</scope>
    <source>
        <strain evidence="5">CPCC 202695</strain>
    </source>
</reference>
<reference evidence="7" key="2">
    <citation type="submission" date="2016-10" db="EMBL/GenBank/DDBJ databases">
        <authorList>
            <person name="Varghese N."/>
            <person name="Submissions S."/>
        </authorList>
    </citation>
    <scope>NUCLEOTIDE SEQUENCE [LARGE SCALE GENOMIC DNA]</scope>
    <source>
        <strain evidence="7">CPCC 202695</strain>
    </source>
</reference>
<proteinExistence type="predicted"/>
<dbReference type="EMBL" id="SODL02000001">
    <property type="protein sequence ID" value="MCP2366657.1"/>
    <property type="molecule type" value="Genomic_DNA"/>
</dbReference>
<name>A0A1H1YDY3_9MICO</name>
<evidence type="ECO:0000313" key="8">
    <source>
        <dbReference type="Proteomes" id="UP000893823"/>
    </source>
</evidence>
<dbReference type="InterPro" id="IPR000524">
    <property type="entry name" value="Tscrpt_reg_HTH_GntR"/>
</dbReference>
<protein>
    <submittedName>
        <fullName evidence="5">DNA-binding transcriptional regulator YhcF (GntR family)</fullName>
    </submittedName>
    <submittedName>
        <fullName evidence="6">DNA-binding transcriptional regulator YhcF, GntR family</fullName>
    </submittedName>
</protein>
<evidence type="ECO:0000313" key="5">
    <source>
        <dbReference type="EMBL" id="MCP2366657.1"/>
    </source>
</evidence>
<dbReference type="STRING" id="589382.SAMN04489721_2732"/>
<dbReference type="CDD" id="cd07377">
    <property type="entry name" value="WHTH_GntR"/>
    <property type="match status" value="1"/>
</dbReference>
<evidence type="ECO:0000313" key="7">
    <source>
        <dbReference type="Proteomes" id="UP000199482"/>
    </source>
</evidence>
<evidence type="ECO:0000256" key="2">
    <source>
        <dbReference type="ARBA" id="ARBA00023125"/>
    </source>
</evidence>
<dbReference type="PANTHER" id="PTHR38445">
    <property type="entry name" value="HTH-TYPE TRANSCRIPTIONAL REPRESSOR YTRA"/>
    <property type="match status" value="1"/>
</dbReference>
<keyword evidence="8" id="KW-1185">Reference proteome</keyword>
<keyword evidence="3" id="KW-0804">Transcription</keyword>
<evidence type="ECO:0000313" key="6">
    <source>
        <dbReference type="EMBL" id="SDT19565.1"/>
    </source>
</evidence>
<dbReference type="GO" id="GO:0003677">
    <property type="term" value="F:DNA binding"/>
    <property type="evidence" value="ECO:0007669"/>
    <property type="project" value="UniProtKB-KW"/>
</dbReference>
<dbReference type="Gene3D" id="1.10.10.10">
    <property type="entry name" value="Winged helix-like DNA-binding domain superfamily/Winged helix DNA-binding domain"/>
    <property type="match status" value="1"/>
</dbReference>
<evidence type="ECO:0000256" key="1">
    <source>
        <dbReference type="ARBA" id="ARBA00023015"/>
    </source>
</evidence>
<accession>A0A1H1YDY3</accession>
<gene>
    <name evidence="5" type="ORF">BCL57_000799</name>
    <name evidence="6" type="ORF">SAMN04489721_2732</name>
</gene>
<dbReference type="Proteomes" id="UP000199482">
    <property type="component" value="Chromosome I"/>
</dbReference>
<dbReference type="Pfam" id="PF00392">
    <property type="entry name" value="GntR"/>
    <property type="match status" value="1"/>
</dbReference>
<organism evidence="6 7">
    <name type="scientific">Agromyces flavus</name>
    <dbReference type="NCBI Taxonomy" id="589382"/>
    <lineage>
        <taxon>Bacteria</taxon>
        <taxon>Bacillati</taxon>
        <taxon>Actinomycetota</taxon>
        <taxon>Actinomycetes</taxon>
        <taxon>Micrococcales</taxon>
        <taxon>Microbacteriaceae</taxon>
        <taxon>Agromyces</taxon>
    </lineage>
</organism>
<dbReference type="InterPro" id="IPR036390">
    <property type="entry name" value="WH_DNA-bd_sf"/>
</dbReference>
<keyword evidence="1" id="KW-0805">Transcription regulation</keyword>
<keyword evidence="2 6" id="KW-0238">DNA-binding</keyword>
<dbReference type="EMBL" id="LT629755">
    <property type="protein sequence ID" value="SDT19565.1"/>
    <property type="molecule type" value="Genomic_DNA"/>
</dbReference>
<feature type="domain" description="HTH gntR-type" evidence="4">
    <location>
        <begin position="11"/>
        <end position="79"/>
    </location>
</feature>
<dbReference type="PANTHER" id="PTHR38445:SF9">
    <property type="entry name" value="HTH-TYPE TRANSCRIPTIONAL REPRESSOR YTRA"/>
    <property type="match status" value="1"/>
</dbReference>
<dbReference type="Proteomes" id="UP000893823">
    <property type="component" value="Unassembled WGS sequence"/>
</dbReference>
<dbReference type="OrthoDB" id="4307011at2"/>